<evidence type="ECO:0000259" key="1">
    <source>
        <dbReference type="PROSITE" id="PS50851"/>
    </source>
</evidence>
<dbReference type="OrthoDB" id="5765252at2"/>
<evidence type="ECO:0000313" key="3">
    <source>
        <dbReference type="Proteomes" id="UP000242815"/>
    </source>
</evidence>
<dbReference type="STRING" id="1002526.SAMN05216578_11053"/>
<dbReference type="GO" id="GO:0006935">
    <property type="term" value="P:chemotaxis"/>
    <property type="evidence" value="ECO:0007669"/>
    <property type="project" value="InterPro"/>
</dbReference>
<dbReference type="SUPFAM" id="SSF50341">
    <property type="entry name" value="CheW-like"/>
    <property type="match status" value="1"/>
</dbReference>
<protein>
    <submittedName>
        <fullName evidence="2">Chemosensory pili system protein ChpC</fullName>
    </submittedName>
</protein>
<name>A0A1I6C175_9GAMM</name>
<dbReference type="PROSITE" id="PS50851">
    <property type="entry name" value="CHEW"/>
    <property type="match status" value="1"/>
</dbReference>
<accession>A0A1I6C175</accession>
<dbReference type="SMART" id="SM00260">
    <property type="entry name" value="CheW"/>
    <property type="match status" value="1"/>
</dbReference>
<dbReference type="EMBL" id="FOYD01000010">
    <property type="protein sequence ID" value="SFQ86904.1"/>
    <property type="molecule type" value="Genomic_DNA"/>
</dbReference>
<dbReference type="InterPro" id="IPR036061">
    <property type="entry name" value="CheW-like_dom_sf"/>
</dbReference>
<evidence type="ECO:0000313" key="2">
    <source>
        <dbReference type="EMBL" id="SFQ86904.1"/>
    </source>
</evidence>
<dbReference type="AlphaFoldDB" id="A0A1I6C175"/>
<dbReference type="Proteomes" id="UP000242815">
    <property type="component" value="Unassembled WGS sequence"/>
</dbReference>
<gene>
    <name evidence="2" type="ORF">SAMN05216578_11053</name>
</gene>
<dbReference type="GO" id="GO:0007165">
    <property type="term" value="P:signal transduction"/>
    <property type="evidence" value="ECO:0007669"/>
    <property type="project" value="InterPro"/>
</dbReference>
<dbReference type="InterPro" id="IPR002545">
    <property type="entry name" value="CheW-lke_dom"/>
</dbReference>
<dbReference type="Pfam" id="PF01584">
    <property type="entry name" value="CheW"/>
    <property type="match status" value="1"/>
</dbReference>
<dbReference type="RefSeq" id="WP_090540197.1">
    <property type="nucleotide sequence ID" value="NZ_FOYD01000010.1"/>
</dbReference>
<dbReference type="Gene3D" id="2.40.50.180">
    <property type="entry name" value="CheA-289, Domain 4"/>
    <property type="match status" value="1"/>
</dbReference>
<sequence>MSDALDSLTGLIIPLAGQPLLLPNVAVAELVGYRVGQTAPRGPEWFIGWASWRDQKVPLVDPGLLMGQPPTEGPGTRILILNAVGGRPGLNFIALRIGGIPRSRRVLRRELAATGQAGDFVSQQVQLLDEEQPLLIPDLEAIEQVVTEVLAAQ</sequence>
<organism evidence="2 3">
    <name type="scientific">Halopseudomonas formosensis</name>
    <dbReference type="NCBI Taxonomy" id="1002526"/>
    <lineage>
        <taxon>Bacteria</taxon>
        <taxon>Pseudomonadati</taxon>
        <taxon>Pseudomonadota</taxon>
        <taxon>Gammaproteobacteria</taxon>
        <taxon>Pseudomonadales</taxon>
        <taxon>Pseudomonadaceae</taxon>
        <taxon>Halopseudomonas</taxon>
    </lineage>
</organism>
<feature type="domain" description="CheW-like" evidence="1">
    <location>
        <begin position="7"/>
        <end position="148"/>
    </location>
</feature>
<proteinExistence type="predicted"/>
<reference evidence="2 3" key="1">
    <citation type="submission" date="2016-10" db="EMBL/GenBank/DDBJ databases">
        <authorList>
            <person name="de Groot N.N."/>
        </authorList>
    </citation>
    <scope>NUCLEOTIDE SEQUENCE [LARGE SCALE GENOMIC DNA]</scope>
    <source>
        <strain evidence="2 3">JCM 18415</strain>
    </source>
</reference>